<accession>A0A967F3V9</accession>
<dbReference type="Gene3D" id="2.150.10.10">
    <property type="entry name" value="Serralysin-like metalloprotease, C-terminal"/>
    <property type="match status" value="4"/>
</dbReference>
<evidence type="ECO:0000256" key="4">
    <source>
        <dbReference type="ARBA" id="ARBA00022656"/>
    </source>
</evidence>
<dbReference type="EMBL" id="JAAQPH010000041">
    <property type="protein sequence ID" value="NIA72351.1"/>
    <property type="molecule type" value="Genomic_DNA"/>
</dbReference>
<keyword evidence="3" id="KW-0964">Secreted</keyword>
<dbReference type="AlphaFoldDB" id="A0A967F3V9"/>
<keyword evidence="4" id="KW-0800">Toxin</keyword>
<gene>
    <name evidence="9" type="ORF">HBA54_27560</name>
</gene>
<dbReference type="PRINTS" id="PR00313">
    <property type="entry name" value="CABNDNGRPT"/>
</dbReference>
<evidence type="ECO:0000256" key="7">
    <source>
        <dbReference type="ARBA" id="ARBA00023136"/>
    </source>
</evidence>
<dbReference type="InterPro" id="IPR003995">
    <property type="entry name" value="RTX_toxin_determinant-A"/>
</dbReference>
<evidence type="ECO:0000256" key="6">
    <source>
        <dbReference type="ARBA" id="ARBA00023026"/>
    </source>
</evidence>
<organism evidence="9 10">
    <name type="scientific">Pelagibius litoralis</name>
    <dbReference type="NCBI Taxonomy" id="374515"/>
    <lineage>
        <taxon>Bacteria</taxon>
        <taxon>Pseudomonadati</taxon>
        <taxon>Pseudomonadota</taxon>
        <taxon>Alphaproteobacteria</taxon>
        <taxon>Rhodospirillales</taxon>
        <taxon>Rhodovibrionaceae</taxon>
        <taxon>Pelagibius</taxon>
    </lineage>
</organism>
<dbReference type="PANTHER" id="PTHR38340">
    <property type="entry name" value="S-LAYER PROTEIN"/>
    <property type="match status" value="1"/>
</dbReference>
<keyword evidence="6" id="KW-0843">Virulence</keyword>
<protein>
    <submittedName>
        <fullName evidence="9">Calcium-binding protein</fullName>
    </submittedName>
</protein>
<sequence length="563" mass="58557">MSSDTYFLKAVVDDTSDPTFASAFAFNSLFGFSHTPSDIAAATDAATLAAQGVALVSAEATASGFSDGGVFTDLFTTTDNTGVIIEGASQVKAESHAEVAASFQVAQGETLIFDFDMLTDMGSKEIENPDREYSQTRVGVGFIVLETSDTENPELLGYFGSQGTLVSSEGIGDLDVDHRVVGRRGDIEFIQDSDIDIGNDNEIDYISGFSSGVYEQQIQKDSQITIIQFNTNLVEIKADTLIGRLGDDVTYGTIWDDVLRGGGKIYASLGDDKVYGRRGDDILEGGQGNDTLKGYNGDDSLNGGLGADSVSGGGGNDLLLGGDGNDTLKGSWGNDSLEGGGDDDYLSAGSGNDTVDGGDGNDVVLGGRGHDTLRGGGGDDELDGGRGKDYIDGGDGNDTLLGGGYSDTLLGGDGDDLLTAGHQWQILNIWDLLRGRAGDSLDGGDGNDTLEGGLGNDTLVGGLGDDEMFGGFGADEFLFIKGESLALLEADVIGDFQPGEDTIKFEGWGAVDEGTWLAEMVDTGQAVETGGGVQLFFEQDASLFLLGSDLTLTDLSGSDFEFV</sequence>
<dbReference type="Pfam" id="PF00353">
    <property type="entry name" value="HemolysinCabind"/>
    <property type="match status" value="5"/>
</dbReference>
<dbReference type="PRINTS" id="PR01488">
    <property type="entry name" value="RTXTOXINA"/>
</dbReference>
<keyword evidence="10" id="KW-1185">Reference proteome</keyword>
<evidence type="ECO:0000313" key="9">
    <source>
        <dbReference type="EMBL" id="NIA72351.1"/>
    </source>
</evidence>
<dbReference type="InterPro" id="IPR011049">
    <property type="entry name" value="Serralysin-like_metalloprot_C"/>
</dbReference>
<name>A0A967F3V9_9PROT</name>
<evidence type="ECO:0000256" key="3">
    <source>
        <dbReference type="ARBA" id="ARBA00022525"/>
    </source>
</evidence>
<evidence type="ECO:0000256" key="2">
    <source>
        <dbReference type="ARBA" id="ARBA00004613"/>
    </source>
</evidence>
<dbReference type="InterPro" id="IPR050557">
    <property type="entry name" value="RTX_toxin/Mannuronan_C5-epim"/>
</dbReference>
<evidence type="ECO:0000256" key="8">
    <source>
        <dbReference type="SAM" id="MobiDB-lite"/>
    </source>
</evidence>
<evidence type="ECO:0000256" key="1">
    <source>
        <dbReference type="ARBA" id="ARBA00004370"/>
    </source>
</evidence>
<reference evidence="9" key="1">
    <citation type="submission" date="2020-03" db="EMBL/GenBank/DDBJ databases">
        <title>Genome of Pelagibius litoralis DSM 21314T.</title>
        <authorList>
            <person name="Wang G."/>
        </authorList>
    </citation>
    <scope>NUCLEOTIDE SEQUENCE</scope>
    <source>
        <strain evidence="9">DSM 21314</strain>
    </source>
</reference>
<proteinExistence type="predicted"/>
<dbReference type="RefSeq" id="WP_167231587.1">
    <property type="nucleotide sequence ID" value="NZ_JAAQPH010000041.1"/>
</dbReference>
<dbReference type="GO" id="GO:0005576">
    <property type="term" value="C:extracellular region"/>
    <property type="evidence" value="ECO:0007669"/>
    <property type="project" value="UniProtKB-SubCell"/>
</dbReference>
<feature type="region of interest" description="Disordered" evidence="8">
    <location>
        <begin position="330"/>
        <end position="390"/>
    </location>
</feature>
<dbReference type="InterPro" id="IPR018511">
    <property type="entry name" value="Hemolysin-typ_Ca-bd_CS"/>
</dbReference>
<dbReference type="PROSITE" id="PS00330">
    <property type="entry name" value="HEMOLYSIN_CALCIUM"/>
    <property type="match status" value="5"/>
</dbReference>
<dbReference type="GO" id="GO:0090729">
    <property type="term" value="F:toxin activity"/>
    <property type="evidence" value="ECO:0007669"/>
    <property type="project" value="UniProtKB-KW"/>
</dbReference>
<evidence type="ECO:0000256" key="5">
    <source>
        <dbReference type="ARBA" id="ARBA00022737"/>
    </source>
</evidence>
<feature type="compositionally biased region" description="Low complexity" evidence="8">
    <location>
        <begin position="349"/>
        <end position="365"/>
    </location>
</feature>
<keyword evidence="7" id="KW-0472">Membrane</keyword>
<dbReference type="InterPro" id="IPR001343">
    <property type="entry name" value="Hemolysn_Ca-bd"/>
</dbReference>
<dbReference type="SUPFAM" id="SSF51120">
    <property type="entry name" value="beta-Roll"/>
    <property type="match status" value="2"/>
</dbReference>
<dbReference type="PANTHER" id="PTHR38340:SF1">
    <property type="entry name" value="S-LAYER PROTEIN"/>
    <property type="match status" value="1"/>
</dbReference>
<dbReference type="Proteomes" id="UP000761264">
    <property type="component" value="Unassembled WGS sequence"/>
</dbReference>
<comment type="subcellular location">
    <subcellularLocation>
        <location evidence="1">Membrane</location>
    </subcellularLocation>
    <subcellularLocation>
        <location evidence="2">Secreted</location>
    </subcellularLocation>
</comment>
<dbReference type="GO" id="GO:0016020">
    <property type="term" value="C:membrane"/>
    <property type="evidence" value="ECO:0007669"/>
    <property type="project" value="UniProtKB-SubCell"/>
</dbReference>
<evidence type="ECO:0000313" key="10">
    <source>
        <dbReference type="Proteomes" id="UP000761264"/>
    </source>
</evidence>
<comment type="caution">
    <text evidence="9">The sequence shown here is derived from an EMBL/GenBank/DDBJ whole genome shotgun (WGS) entry which is preliminary data.</text>
</comment>
<keyword evidence="5" id="KW-0677">Repeat</keyword>
<dbReference type="GO" id="GO:0005509">
    <property type="term" value="F:calcium ion binding"/>
    <property type="evidence" value="ECO:0007669"/>
    <property type="project" value="InterPro"/>
</dbReference>